<name>A0A5D3YAU9_9PROT</name>
<keyword evidence="2" id="KW-0067">ATP-binding</keyword>
<accession>A0A5D3YAU9</accession>
<feature type="domain" description="Helicase ATP-binding" evidence="3">
    <location>
        <begin position="1"/>
        <end position="153"/>
    </location>
</feature>
<gene>
    <name evidence="4" type="ORF">BCL69_106812</name>
</gene>
<dbReference type="SUPFAM" id="SSF52540">
    <property type="entry name" value="P-loop containing nucleoside triphosphate hydrolases"/>
    <property type="match status" value="1"/>
</dbReference>
<keyword evidence="2" id="KW-0238">DNA-binding</keyword>
<dbReference type="GO" id="GO:0009307">
    <property type="term" value="P:DNA restriction-modification system"/>
    <property type="evidence" value="ECO:0007669"/>
    <property type="project" value="UniProtKB-KW"/>
</dbReference>
<keyword evidence="2" id="KW-0547">Nucleotide-binding</keyword>
<keyword evidence="2" id="KW-0378">Hydrolase</keyword>
<organism evidence="4 5">
    <name type="scientific">Nitrosomonas communis</name>
    <dbReference type="NCBI Taxonomy" id="44574"/>
    <lineage>
        <taxon>Bacteria</taxon>
        <taxon>Pseudomonadati</taxon>
        <taxon>Pseudomonadota</taxon>
        <taxon>Betaproteobacteria</taxon>
        <taxon>Nitrosomonadales</taxon>
        <taxon>Nitrosomonadaceae</taxon>
        <taxon>Nitrosomonas</taxon>
    </lineage>
</organism>
<dbReference type="GO" id="GO:0009035">
    <property type="term" value="F:type I site-specific deoxyribonuclease activity"/>
    <property type="evidence" value="ECO:0007669"/>
    <property type="project" value="UniProtKB-EC"/>
</dbReference>
<dbReference type="PROSITE" id="PS51192">
    <property type="entry name" value="HELICASE_ATP_BIND_1"/>
    <property type="match status" value="1"/>
</dbReference>
<evidence type="ECO:0000256" key="2">
    <source>
        <dbReference type="RuleBase" id="RU364115"/>
    </source>
</evidence>
<dbReference type="Pfam" id="PF18766">
    <property type="entry name" value="SWI2_SNF2"/>
    <property type="match status" value="1"/>
</dbReference>
<dbReference type="Pfam" id="PF11867">
    <property type="entry name" value="T1RH-like_C"/>
    <property type="match status" value="1"/>
</dbReference>
<dbReference type="RefSeq" id="WP_235264464.1">
    <property type="nucleotide sequence ID" value="NZ_CP011451.1"/>
</dbReference>
<dbReference type="Proteomes" id="UP000324176">
    <property type="component" value="Unassembled WGS sequence"/>
</dbReference>
<sequence>MQRAEMQNPTIVVITDRNDLDGQLFQTFVDARSLLKEIPQQAEDREQLRTLLAGRPSGGIIFTTVQKFSPEKDKDQFPCLTERTNIVVIADEAHRSQYGFRAVLDKKSGKYKYGFAKHLRDALPYATFVGFTGTPVETDDKDTRAVFGDYVSIYDIQDAVDDGATVPIYYESRLARLDINQAQIEQLSEQVEEIFEDEENIALREAAKTKWAALEKLVGAKPRIKQVAADIVQHFDARNAAVEGKGMIVTMSREICVHLYNAIVSLRPQWHSPDPVQGAIKIIMTGSAADTELMRPHIYSAATKKQLEKRFKHPKDPLKLVIVRDMWLTGFDVPCLHTMYIDKPMRDHNLMQAIARVNRVFRDKEGGLVVDYIGIAAELRRALKIYTDSRGKGQPTLDTAEALAKLKELMEIARSLLHGFDYAAYRIQATTLLLPAANFVLGLEDGKKRWADVVLAITKAFSLCGTLDDAITLREEIAFFQAIKSVIAKATETDKKLSEDHKHAVLRQILDNAVVAEGVEDVFKLAGLERPDIGILSDGLLEEVRNLPQRNFAVELLQKLLNDEIKSRSRANVILEKKFSDRLQEALNRYRSRAIESSQVIEELIQMAKEFREAAKRGEHLGLNESELAFYDALTDNESAVRELGDEILKKIAHELTEKLRHSTTVDWQKRESVRARLRNLVRITLRRYKYPPDRQEEAIRLVLEQAERLSDQWTK</sequence>
<dbReference type="CDD" id="cd18800">
    <property type="entry name" value="SF2_C_EcoR124I-like"/>
    <property type="match status" value="1"/>
</dbReference>
<evidence type="ECO:0000259" key="3">
    <source>
        <dbReference type="PROSITE" id="PS51192"/>
    </source>
</evidence>
<dbReference type="PANTHER" id="PTHR30195">
    <property type="entry name" value="TYPE I SITE-SPECIFIC DEOXYRIBONUCLEASE PROTEIN SUBUNIT M AND R"/>
    <property type="match status" value="1"/>
</dbReference>
<evidence type="ECO:0000313" key="5">
    <source>
        <dbReference type="Proteomes" id="UP000324176"/>
    </source>
</evidence>
<dbReference type="NCBIfam" id="TIGR00348">
    <property type="entry name" value="hsdR"/>
    <property type="match status" value="1"/>
</dbReference>
<comment type="similarity">
    <text evidence="2">Belongs to the HsdR family.</text>
</comment>
<dbReference type="InterPro" id="IPR027417">
    <property type="entry name" value="P-loop_NTPase"/>
</dbReference>
<dbReference type="EMBL" id="VNHT01000068">
    <property type="protein sequence ID" value="TYP78783.1"/>
    <property type="molecule type" value="Genomic_DNA"/>
</dbReference>
<comment type="catalytic activity">
    <reaction evidence="2">
        <text>Endonucleolytic cleavage of DNA to give random double-stranded fragments with terminal 5'-phosphates, ATP is simultaneously hydrolyzed.</text>
        <dbReference type="EC" id="3.1.21.3"/>
    </reaction>
</comment>
<dbReference type="InterPro" id="IPR004473">
    <property type="entry name" value="Restrct_endonuc_typeI_HsdR"/>
</dbReference>
<evidence type="ECO:0000313" key="4">
    <source>
        <dbReference type="EMBL" id="TYP78783.1"/>
    </source>
</evidence>
<keyword evidence="1 2" id="KW-0680">Restriction system</keyword>
<dbReference type="InterPro" id="IPR014001">
    <property type="entry name" value="Helicase_ATP-bd"/>
</dbReference>
<reference evidence="4 5" key="1">
    <citation type="submission" date="2019-07" db="EMBL/GenBank/DDBJ databases">
        <title>Active sludge and wastewater microbial communities from Klosterneuburg, Austria.</title>
        <authorList>
            <person name="Wagner M."/>
        </authorList>
    </citation>
    <scope>NUCLEOTIDE SEQUENCE [LARGE SCALE GENOMIC DNA]</scope>
    <source>
        <strain evidence="4 5">Nm2</strain>
    </source>
</reference>
<dbReference type="GO" id="GO:0003677">
    <property type="term" value="F:DNA binding"/>
    <property type="evidence" value="ECO:0007669"/>
    <property type="project" value="UniProtKB-KW"/>
</dbReference>
<dbReference type="EC" id="3.1.21.3" evidence="2"/>
<dbReference type="InterPro" id="IPR021810">
    <property type="entry name" value="T1RH-like_C"/>
</dbReference>
<dbReference type="Pfam" id="PF22679">
    <property type="entry name" value="T1R_D3-like"/>
    <property type="match status" value="1"/>
</dbReference>
<dbReference type="InterPro" id="IPR040980">
    <property type="entry name" value="SWI2_SNF2"/>
</dbReference>
<proteinExistence type="inferred from homology"/>
<comment type="caution">
    <text evidence="4">The sequence shown here is derived from an EMBL/GenBank/DDBJ whole genome shotgun (WGS) entry which is preliminary data.</text>
</comment>
<comment type="function">
    <text evidence="2">Subunit R is required for both nuclease and ATPase activities, but not for modification.</text>
</comment>
<dbReference type="Gene3D" id="3.40.50.300">
    <property type="entry name" value="P-loop containing nucleotide triphosphate hydrolases"/>
    <property type="match status" value="3"/>
</dbReference>
<dbReference type="InterPro" id="IPR055180">
    <property type="entry name" value="HsdR_RecA-like_helicase_dom_2"/>
</dbReference>
<protein>
    <recommendedName>
        <fullName evidence="2">Type I restriction enzyme endonuclease subunit</fullName>
        <shortName evidence="2">R protein</shortName>
        <ecNumber evidence="2">3.1.21.3</ecNumber>
    </recommendedName>
</protein>
<dbReference type="InterPro" id="IPR051268">
    <property type="entry name" value="Type-I_R_enzyme_R_subunit"/>
</dbReference>
<comment type="subunit">
    <text evidence="2">The type I restriction/modification system is composed of three polypeptides R, M and S.</text>
</comment>
<evidence type="ECO:0000256" key="1">
    <source>
        <dbReference type="ARBA" id="ARBA00022747"/>
    </source>
</evidence>
<dbReference type="AlphaFoldDB" id="A0A5D3YAU9"/>
<dbReference type="GO" id="GO:0005524">
    <property type="term" value="F:ATP binding"/>
    <property type="evidence" value="ECO:0007669"/>
    <property type="project" value="UniProtKB-KW"/>
</dbReference>
<dbReference type="PANTHER" id="PTHR30195:SF15">
    <property type="entry name" value="TYPE I RESTRICTION ENZYME HINDI ENDONUCLEASE SUBUNIT"/>
    <property type="match status" value="1"/>
</dbReference>